<dbReference type="GO" id="GO:0009512">
    <property type="term" value="C:cytochrome b6f complex"/>
    <property type="evidence" value="ECO:0007669"/>
    <property type="project" value="InterPro"/>
</dbReference>
<evidence type="ECO:0000256" key="7">
    <source>
        <dbReference type="ARBA" id="ARBA00022989"/>
    </source>
</evidence>
<evidence type="ECO:0000256" key="12">
    <source>
        <dbReference type="SAM" id="Phobius"/>
    </source>
</evidence>
<evidence type="ECO:0000256" key="10">
    <source>
        <dbReference type="ARBA" id="ARBA00031459"/>
    </source>
</evidence>
<evidence type="ECO:0000256" key="2">
    <source>
        <dbReference type="ARBA" id="ARBA00004167"/>
    </source>
</evidence>
<sequence>MDVSLPGLPAGVNMAKVHRSPLAVLLLAAACYVLSFAPGFVAPTEVAHTAAEAVVGAAATGLAPLNEASSMLTADLSPLENPNITFVVLLSMFSMSIALVVWGRNGF</sequence>
<comment type="subunit">
    <text evidence="9">The 4 large subunits of the cytochrome b6-f complex are cytochrome b6, subunit IV (17 kDa polypeptide, PetD), cytochrome f and the Rieske protein, while the 4 small subunits are PetG, PetL, PetM and PetN. The complex functions as a dimer.</text>
</comment>
<evidence type="ECO:0000256" key="4">
    <source>
        <dbReference type="ARBA" id="ARBA00022448"/>
    </source>
</evidence>
<dbReference type="InterPro" id="IPR036143">
    <property type="entry name" value="Cytochr_b6-f_cplx_su8_sf"/>
</dbReference>
<comment type="subcellular location">
    <subcellularLocation>
        <location evidence="2">Membrane</location>
        <topology evidence="2">Single-pass membrane protein</topology>
    </subcellularLocation>
</comment>
<evidence type="ECO:0000256" key="11">
    <source>
        <dbReference type="ARBA" id="ARBA00031982"/>
    </source>
</evidence>
<dbReference type="GO" id="GO:0016020">
    <property type="term" value="C:membrane"/>
    <property type="evidence" value="ECO:0007669"/>
    <property type="project" value="UniProtKB-SubCell"/>
</dbReference>
<accession>A0A1Q9D4X9</accession>
<feature type="transmembrane region" description="Helical" evidence="12">
    <location>
        <begin position="84"/>
        <end position="102"/>
    </location>
</feature>
<dbReference type="Proteomes" id="UP000186817">
    <property type="component" value="Unassembled WGS sequence"/>
</dbReference>
<feature type="transmembrane region" description="Helical" evidence="12">
    <location>
        <begin position="22"/>
        <end position="41"/>
    </location>
</feature>
<dbReference type="OMA" id="VNMAKVH"/>
<organism evidence="13 14">
    <name type="scientific">Symbiodinium microadriaticum</name>
    <name type="common">Dinoflagellate</name>
    <name type="synonym">Zooxanthella microadriatica</name>
    <dbReference type="NCBI Taxonomy" id="2951"/>
    <lineage>
        <taxon>Eukaryota</taxon>
        <taxon>Sar</taxon>
        <taxon>Alveolata</taxon>
        <taxon>Dinophyceae</taxon>
        <taxon>Suessiales</taxon>
        <taxon>Symbiodiniaceae</taxon>
        <taxon>Symbiodinium</taxon>
    </lineage>
</organism>
<keyword evidence="8 12" id="KW-0472">Membrane</keyword>
<dbReference type="GO" id="GO:0017004">
    <property type="term" value="P:cytochrome complex assembly"/>
    <property type="evidence" value="ECO:0007669"/>
    <property type="project" value="InterPro"/>
</dbReference>
<keyword evidence="14" id="KW-1185">Reference proteome</keyword>
<dbReference type="SUPFAM" id="SSF103451">
    <property type="entry name" value="PetN subunit of the cytochrome b6f complex"/>
    <property type="match status" value="1"/>
</dbReference>
<evidence type="ECO:0000256" key="5">
    <source>
        <dbReference type="ARBA" id="ARBA00022692"/>
    </source>
</evidence>
<keyword evidence="5 12" id="KW-0812">Transmembrane</keyword>
<evidence type="ECO:0000313" key="14">
    <source>
        <dbReference type="Proteomes" id="UP000186817"/>
    </source>
</evidence>
<proteinExistence type="inferred from homology"/>
<protein>
    <recommendedName>
        <fullName evidence="10">Cytochrome b6-f complex subunit PetN</fullName>
    </recommendedName>
    <alternativeName>
        <fullName evidence="11">Cytochrome b6-f complex subunit VIII</fullName>
    </alternativeName>
</protein>
<evidence type="ECO:0000256" key="6">
    <source>
        <dbReference type="ARBA" id="ARBA00022982"/>
    </source>
</evidence>
<dbReference type="InterPro" id="IPR005497">
    <property type="entry name" value="Cytochrome_b6-f_cplx_su8"/>
</dbReference>
<dbReference type="AlphaFoldDB" id="A0A1Q9D4X9"/>
<comment type="caution">
    <text evidence="13">The sequence shown here is derived from an EMBL/GenBank/DDBJ whole genome shotgun (WGS) entry which is preliminary data.</text>
</comment>
<reference evidence="13 14" key="1">
    <citation type="submission" date="2016-02" db="EMBL/GenBank/DDBJ databases">
        <title>Genome analysis of coral dinoflagellate symbionts highlights evolutionary adaptations to a symbiotic lifestyle.</title>
        <authorList>
            <person name="Aranda M."/>
            <person name="Li Y."/>
            <person name="Liew Y.J."/>
            <person name="Baumgarten S."/>
            <person name="Simakov O."/>
            <person name="Wilson M."/>
            <person name="Piel J."/>
            <person name="Ashoor H."/>
            <person name="Bougouffa S."/>
            <person name="Bajic V.B."/>
            <person name="Ryu T."/>
            <person name="Ravasi T."/>
            <person name="Bayer T."/>
            <person name="Micklem G."/>
            <person name="Kim H."/>
            <person name="Bhak J."/>
            <person name="Lajeunesse T.C."/>
            <person name="Voolstra C.R."/>
        </authorList>
    </citation>
    <scope>NUCLEOTIDE SEQUENCE [LARGE SCALE GENOMIC DNA]</scope>
    <source>
        <strain evidence="13 14">CCMP2467</strain>
    </source>
</reference>
<comment type="similarity">
    <text evidence="3">Belongs to the PetN family.</text>
</comment>
<evidence type="ECO:0000256" key="3">
    <source>
        <dbReference type="ARBA" id="ARBA00010969"/>
    </source>
</evidence>
<evidence type="ECO:0000256" key="1">
    <source>
        <dbReference type="ARBA" id="ARBA00003068"/>
    </source>
</evidence>
<gene>
    <name evidence="13" type="ORF">AK812_SmicGene28226</name>
</gene>
<dbReference type="Pfam" id="PF03742">
    <property type="entry name" value="PetN"/>
    <property type="match status" value="1"/>
</dbReference>
<keyword evidence="6" id="KW-0249">Electron transport</keyword>
<evidence type="ECO:0000256" key="8">
    <source>
        <dbReference type="ARBA" id="ARBA00023136"/>
    </source>
</evidence>
<comment type="function">
    <text evidence="1">Component of the cytochrome b6-f complex, which mediates electron transfer between photosystem II (PSII) and photosystem I (PSI), cyclic electron flow around PSI, and state transitions.</text>
</comment>
<evidence type="ECO:0000256" key="9">
    <source>
        <dbReference type="ARBA" id="ARBA00025834"/>
    </source>
</evidence>
<evidence type="ECO:0000313" key="13">
    <source>
        <dbReference type="EMBL" id="OLP90253.1"/>
    </source>
</evidence>
<keyword evidence="4" id="KW-0813">Transport</keyword>
<name>A0A1Q9D4X9_SYMMI</name>
<keyword evidence="7 12" id="KW-1133">Transmembrane helix</keyword>
<dbReference type="OrthoDB" id="438702at2759"/>
<dbReference type="EMBL" id="LSRX01000722">
    <property type="protein sequence ID" value="OLP90253.1"/>
    <property type="molecule type" value="Genomic_DNA"/>
</dbReference>